<sequence length="195" mass="21595">MQESWEENNRENCTTLGNTCSPQTVTETEDRVLRKGTAERRCRIVLQTVVQLAPLLQLPHGHVNPPSCRPGTHCPVRGSRSSPPSLIPLFYASLPLFLSILLTTPPSFPPLSFAIPFLCFFPFLHPFLSHSPLFFTSLLLLFLCLAPSLPELFCALRWHNQSGLHALLLRGPKVQPLLPPAALQAGSLPLSPTLY</sequence>
<keyword evidence="1" id="KW-0472">Membrane</keyword>
<keyword evidence="1" id="KW-1133">Transmembrane helix</keyword>
<name>A0A8T2N2E7_9TELE</name>
<comment type="caution">
    <text evidence="2">The sequence shown here is derived from an EMBL/GenBank/DDBJ whole genome shotgun (WGS) entry which is preliminary data.</text>
</comment>
<keyword evidence="3" id="KW-1185">Reference proteome</keyword>
<evidence type="ECO:0000313" key="3">
    <source>
        <dbReference type="Proteomes" id="UP000824540"/>
    </source>
</evidence>
<dbReference type="AlphaFoldDB" id="A0A8T2N2E7"/>
<keyword evidence="1" id="KW-0812">Transmembrane</keyword>
<organism evidence="2 3">
    <name type="scientific">Albula glossodonta</name>
    <name type="common">roundjaw bonefish</name>
    <dbReference type="NCBI Taxonomy" id="121402"/>
    <lineage>
        <taxon>Eukaryota</taxon>
        <taxon>Metazoa</taxon>
        <taxon>Chordata</taxon>
        <taxon>Craniata</taxon>
        <taxon>Vertebrata</taxon>
        <taxon>Euteleostomi</taxon>
        <taxon>Actinopterygii</taxon>
        <taxon>Neopterygii</taxon>
        <taxon>Teleostei</taxon>
        <taxon>Albuliformes</taxon>
        <taxon>Albulidae</taxon>
        <taxon>Albula</taxon>
    </lineage>
</organism>
<dbReference type="EMBL" id="JAFBMS010000237">
    <property type="protein sequence ID" value="KAG9332611.1"/>
    <property type="molecule type" value="Genomic_DNA"/>
</dbReference>
<gene>
    <name evidence="2" type="ORF">JZ751_014709</name>
</gene>
<feature type="transmembrane region" description="Helical" evidence="1">
    <location>
        <begin position="134"/>
        <end position="156"/>
    </location>
</feature>
<evidence type="ECO:0000313" key="2">
    <source>
        <dbReference type="EMBL" id="KAG9332611.1"/>
    </source>
</evidence>
<proteinExistence type="predicted"/>
<dbReference type="Proteomes" id="UP000824540">
    <property type="component" value="Unassembled WGS sequence"/>
</dbReference>
<protein>
    <submittedName>
        <fullName evidence="2">Uncharacterized protein</fullName>
    </submittedName>
</protein>
<reference evidence="2" key="1">
    <citation type="thesis" date="2021" institute="BYU ScholarsArchive" country="Provo, UT, USA">
        <title>Applications of and Algorithms for Genome Assembly and Genomic Analyses with an Emphasis on Marine Teleosts.</title>
        <authorList>
            <person name="Pickett B.D."/>
        </authorList>
    </citation>
    <scope>NUCLEOTIDE SEQUENCE</scope>
    <source>
        <strain evidence="2">HI-2016</strain>
    </source>
</reference>
<accession>A0A8T2N2E7</accession>
<evidence type="ECO:0000256" key="1">
    <source>
        <dbReference type="SAM" id="Phobius"/>
    </source>
</evidence>